<evidence type="ECO:0000313" key="5">
    <source>
        <dbReference type="Proteomes" id="UP000031599"/>
    </source>
</evidence>
<dbReference type="PROSITE" id="PS51668">
    <property type="entry name" value="TSAA_2"/>
    <property type="match status" value="1"/>
</dbReference>
<dbReference type="Proteomes" id="UP000031599">
    <property type="component" value="Unassembled WGS sequence"/>
</dbReference>
<accession>A0A0C2CUN9</accession>
<dbReference type="CDD" id="cd09281">
    <property type="entry name" value="UPF0066"/>
    <property type="match status" value="1"/>
</dbReference>
<dbReference type="Gene3D" id="3.30.2310.10">
    <property type="entry name" value="YaeB-like"/>
    <property type="match status" value="1"/>
</dbReference>
<dbReference type="EMBL" id="JMCC02000101">
    <property type="protein sequence ID" value="KIG13295.1"/>
    <property type="molecule type" value="Genomic_DNA"/>
</dbReference>
<dbReference type="InterPro" id="IPR036413">
    <property type="entry name" value="YaeB-like_sf"/>
</dbReference>
<comment type="similarity">
    <text evidence="2">Belongs to the tRNA methyltransferase O family.</text>
</comment>
<dbReference type="NCBIfam" id="TIGR00104">
    <property type="entry name" value="tRNA_TsaA"/>
    <property type="match status" value="1"/>
</dbReference>
<dbReference type="AlphaFoldDB" id="A0A0C2CUN9"/>
<evidence type="ECO:0000313" key="4">
    <source>
        <dbReference type="EMBL" id="KIG13295.1"/>
    </source>
</evidence>
<dbReference type="Gene3D" id="2.40.30.70">
    <property type="entry name" value="YaeB-like"/>
    <property type="match status" value="1"/>
</dbReference>
<proteinExistence type="inferred from homology"/>
<dbReference type="Pfam" id="PF18389">
    <property type="entry name" value="TrmO_C"/>
    <property type="match status" value="1"/>
</dbReference>
<name>A0A0C2CUN9_9BACT</name>
<dbReference type="PROSITE" id="PS01318">
    <property type="entry name" value="TSAA_1"/>
    <property type="match status" value="1"/>
</dbReference>
<dbReference type="PANTHER" id="PTHR12818:SF0">
    <property type="entry name" value="TRNA (ADENINE(37)-N6)-METHYLTRANSFERASE"/>
    <property type="match status" value="1"/>
</dbReference>
<evidence type="ECO:0000256" key="1">
    <source>
        <dbReference type="ARBA" id="ARBA00022691"/>
    </source>
</evidence>
<comment type="caution">
    <text evidence="4">The sequence shown here is derived from an EMBL/GenBank/DDBJ whole genome shotgun (WGS) entry which is preliminary data.</text>
</comment>
<evidence type="ECO:0000259" key="3">
    <source>
        <dbReference type="PROSITE" id="PS51668"/>
    </source>
</evidence>
<keyword evidence="1" id="KW-0949">S-adenosyl-L-methionine</keyword>
<evidence type="ECO:0000256" key="2">
    <source>
        <dbReference type="ARBA" id="ARBA00033753"/>
    </source>
</evidence>
<reference evidence="4 5" key="1">
    <citation type="submission" date="2014-12" db="EMBL/GenBank/DDBJ databases">
        <title>Genome assembly of Enhygromyxa salina DSM 15201.</title>
        <authorList>
            <person name="Sharma G."/>
            <person name="Subramanian S."/>
        </authorList>
    </citation>
    <scope>NUCLEOTIDE SEQUENCE [LARGE SCALE GENOMIC DNA]</scope>
    <source>
        <strain evidence="4 5">DSM 15201</strain>
    </source>
</reference>
<dbReference type="Pfam" id="PF01980">
    <property type="entry name" value="TrmO_N"/>
    <property type="match status" value="1"/>
</dbReference>
<gene>
    <name evidence="4" type="ORF">DB30_00343</name>
</gene>
<organism evidence="4 5">
    <name type="scientific">Enhygromyxa salina</name>
    <dbReference type="NCBI Taxonomy" id="215803"/>
    <lineage>
        <taxon>Bacteria</taxon>
        <taxon>Pseudomonadati</taxon>
        <taxon>Myxococcota</taxon>
        <taxon>Polyangia</taxon>
        <taxon>Nannocystales</taxon>
        <taxon>Nannocystaceae</taxon>
        <taxon>Enhygromyxa</taxon>
    </lineage>
</organism>
<dbReference type="SUPFAM" id="SSF118196">
    <property type="entry name" value="YaeB-like"/>
    <property type="match status" value="1"/>
</dbReference>
<feature type="domain" description="TsaA-like" evidence="3">
    <location>
        <begin position="13"/>
        <end position="150"/>
    </location>
</feature>
<protein>
    <recommendedName>
        <fullName evidence="3">TsaA-like domain-containing protein</fullName>
    </recommendedName>
</protein>
<dbReference type="InterPro" id="IPR023370">
    <property type="entry name" value="TrmO-like_N"/>
</dbReference>
<dbReference type="InterPro" id="IPR023368">
    <property type="entry name" value="UPF0066_cons_site"/>
</dbReference>
<dbReference type="PANTHER" id="PTHR12818">
    <property type="entry name" value="TRNA (ADENINE(37)-N6)-METHYLTRANSFERASE"/>
    <property type="match status" value="1"/>
</dbReference>
<sequence>MPPPPTPLAPISLTPIGVVRSPWKEKFSIPRQSGMATEVELVVELDRDRIPAEALRGLEQASHLWLLCWFHACEDEGWRPTVRPPRLGGAARLGVFATRAPHRPNPIALSLVRLLAVEDRQLRVSGGDLLDGTPVLDIKPYLPWAELRPDASCEWAPSGPPGLPLRFSASAEAALARHPHADQLRTLIRQSLCWDPRPAHQRGDPGREYATALRDVDVRFRVDAKGVLVTSVE</sequence>
<dbReference type="RefSeq" id="WP_052555968.1">
    <property type="nucleotide sequence ID" value="NZ_JMCC02000101.1"/>
</dbReference>
<dbReference type="InterPro" id="IPR036414">
    <property type="entry name" value="YaeB_N_sf"/>
</dbReference>
<dbReference type="InterPro" id="IPR041369">
    <property type="entry name" value="TrmO_C"/>
</dbReference>
<dbReference type="InterPro" id="IPR040372">
    <property type="entry name" value="YaeB-like"/>
</dbReference>